<dbReference type="EMBL" id="VSSQ01018602">
    <property type="protein sequence ID" value="MPM61932.1"/>
    <property type="molecule type" value="Genomic_DNA"/>
</dbReference>
<proteinExistence type="predicted"/>
<dbReference type="AlphaFoldDB" id="A0A645B934"/>
<gene>
    <name evidence="1" type="ORF">SDC9_108796</name>
</gene>
<comment type="caution">
    <text evidence="1">The sequence shown here is derived from an EMBL/GenBank/DDBJ whole genome shotgun (WGS) entry which is preliminary data.</text>
</comment>
<organism evidence="1">
    <name type="scientific">bioreactor metagenome</name>
    <dbReference type="NCBI Taxonomy" id="1076179"/>
    <lineage>
        <taxon>unclassified sequences</taxon>
        <taxon>metagenomes</taxon>
        <taxon>ecological metagenomes</taxon>
    </lineage>
</organism>
<protein>
    <submittedName>
        <fullName evidence="1">Uncharacterized protein</fullName>
    </submittedName>
</protein>
<reference evidence="1" key="1">
    <citation type="submission" date="2019-08" db="EMBL/GenBank/DDBJ databases">
        <authorList>
            <person name="Kucharzyk K."/>
            <person name="Murdoch R.W."/>
            <person name="Higgins S."/>
            <person name="Loffler F."/>
        </authorList>
    </citation>
    <scope>NUCLEOTIDE SEQUENCE</scope>
</reference>
<sequence>MEFENLIFHWSVTAFNDLLCLIVVESHVRVDNGTAEPLIYKFAFVVHLKYCLETKLLLVRP</sequence>
<name>A0A645B934_9ZZZZ</name>
<accession>A0A645B934</accession>
<evidence type="ECO:0000313" key="1">
    <source>
        <dbReference type="EMBL" id="MPM61932.1"/>
    </source>
</evidence>